<name>A0A5J9VZB5_9POAL</name>
<comment type="caution">
    <text evidence="2">The sequence shown here is derived from an EMBL/GenBank/DDBJ whole genome shotgun (WGS) entry which is preliminary data.</text>
</comment>
<protein>
    <submittedName>
        <fullName evidence="2">Uncharacterized protein</fullName>
    </submittedName>
</protein>
<feature type="transmembrane region" description="Helical" evidence="1">
    <location>
        <begin position="81"/>
        <end position="99"/>
    </location>
</feature>
<keyword evidence="1" id="KW-0812">Transmembrane</keyword>
<dbReference type="Proteomes" id="UP000324897">
    <property type="component" value="Chromosome 4"/>
</dbReference>
<keyword evidence="1" id="KW-0472">Membrane</keyword>
<dbReference type="EMBL" id="RWGY01000007">
    <property type="protein sequence ID" value="TVU41549.1"/>
    <property type="molecule type" value="Genomic_DNA"/>
</dbReference>
<keyword evidence="3" id="KW-1185">Reference proteome</keyword>
<evidence type="ECO:0000313" key="3">
    <source>
        <dbReference type="Proteomes" id="UP000324897"/>
    </source>
</evidence>
<evidence type="ECO:0000313" key="2">
    <source>
        <dbReference type="EMBL" id="TVU41549.1"/>
    </source>
</evidence>
<feature type="transmembrane region" description="Helical" evidence="1">
    <location>
        <begin position="47"/>
        <end position="69"/>
    </location>
</feature>
<dbReference type="AlphaFoldDB" id="A0A5J9VZB5"/>
<accession>A0A5J9VZB5</accession>
<keyword evidence="1" id="KW-1133">Transmembrane helix</keyword>
<dbReference type="Gramene" id="TVU41549">
    <property type="protein sequence ID" value="TVU41549"/>
    <property type="gene ID" value="EJB05_15077"/>
</dbReference>
<reference evidence="2 3" key="1">
    <citation type="journal article" date="2019" name="Sci. Rep.">
        <title>A high-quality genome of Eragrostis curvula grass provides insights into Poaceae evolution and supports new strategies to enhance forage quality.</title>
        <authorList>
            <person name="Carballo J."/>
            <person name="Santos B.A.C.M."/>
            <person name="Zappacosta D."/>
            <person name="Garbus I."/>
            <person name="Selva J.P."/>
            <person name="Gallo C.A."/>
            <person name="Diaz A."/>
            <person name="Albertini E."/>
            <person name="Caccamo M."/>
            <person name="Echenique V."/>
        </authorList>
    </citation>
    <scope>NUCLEOTIDE SEQUENCE [LARGE SCALE GENOMIC DNA]</scope>
    <source>
        <strain evidence="3">cv. Victoria</strain>
        <tissue evidence="2">Leaf</tissue>
    </source>
</reference>
<proteinExistence type="predicted"/>
<sequence length="104" mass="11125">MSFLDSMSRTVQPAAMATARLGDGGDGKAAAGMPALSRPKPNLADHIFCFCMRASIVLAICYFALLVYVAISDPQFGKLQLLPFFGVAVIVPFYAVALMQEYGT</sequence>
<organism evidence="2 3">
    <name type="scientific">Eragrostis curvula</name>
    <name type="common">weeping love grass</name>
    <dbReference type="NCBI Taxonomy" id="38414"/>
    <lineage>
        <taxon>Eukaryota</taxon>
        <taxon>Viridiplantae</taxon>
        <taxon>Streptophyta</taxon>
        <taxon>Embryophyta</taxon>
        <taxon>Tracheophyta</taxon>
        <taxon>Spermatophyta</taxon>
        <taxon>Magnoliopsida</taxon>
        <taxon>Liliopsida</taxon>
        <taxon>Poales</taxon>
        <taxon>Poaceae</taxon>
        <taxon>PACMAD clade</taxon>
        <taxon>Chloridoideae</taxon>
        <taxon>Eragrostideae</taxon>
        <taxon>Eragrostidinae</taxon>
        <taxon>Eragrostis</taxon>
    </lineage>
</organism>
<evidence type="ECO:0000256" key="1">
    <source>
        <dbReference type="SAM" id="Phobius"/>
    </source>
</evidence>
<gene>
    <name evidence="2" type="ORF">EJB05_15077</name>
</gene>